<gene>
    <name evidence="2" type="ORF">HINF_LOCUS29107</name>
    <name evidence="3" type="ORF">HINF_LOCUS30296</name>
</gene>
<dbReference type="Proteomes" id="UP001642409">
    <property type="component" value="Unassembled WGS sequence"/>
</dbReference>
<organism evidence="2">
    <name type="scientific">Hexamita inflata</name>
    <dbReference type="NCBI Taxonomy" id="28002"/>
    <lineage>
        <taxon>Eukaryota</taxon>
        <taxon>Metamonada</taxon>
        <taxon>Diplomonadida</taxon>
        <taxon>Hexamitidae</taxon>
        <taxon>Hexamitinae</taxon>
        <taxon>Hexamita</taxon>
    </lineage>
</organism>
<feature type="coiled-coil region" evidence="1">
    <location>
        <begin position="129"/>
        <end position="184"/>
    </location>
</feature>
<dbReference type="EMBL" id="CATOUU010000694">
    <property type="protein sequence ID" value="CAI9941462.1"/>
    <property type="molecule type" value="Genomic_DNA"/>
</dbReference>
<evidence type="ECO:0000256" key="1">
    <source>
        <dbReference type="SAM" id="Coils"/>
    </source>
</evidence>
<dbReference type="AlphaFoldDB" id="A0AA86PUU3"/>
<name>A0AA86PUU3_9EUKA</name>
<protein>
    <submittedName>
        <fullName evidence="3">Hypothetical_protein</fullName>
    </submittedName>
</protein>
<accession>A0AA86PUU3</accession>
<evidence type="ECO:0000313" key="4">
    <source>
        <dbReference type="Proteomes" id="UP001642409"/>
    </source>
</evidence>
<proteinExistence type="predicted"/>
<reference evidence="3 4" key="2">
    <citation type="submission" date="2024-07" db="EMBL/GenBank/DDBJ databases">
        <authorList>
            <person name="Akdeniz Z."/>
        </authorList>
    </citation>
    <scope>NUCLEOTIDE SEQUENCE [LARGE SCALE GENOMIC DNA]</scope>
</reference>
<evidence type="ECO:0000313" key="2">
    <source>
        <dbReference type="EMBL" id="CAI9941462.1"/>
    </source>
</evidence>
<reference evidence="2" key="1">
    <citation type="submission" date="2023-06" db="EMBL/GenBank/DDBJ databases">
        <authorList>
            <person name="Kurt Z."/>
        </authorList>
    </citation>
    <scope>NUCLEOTIDE SEQUENCE</scope>
</reference>
<comment type="caution">
    <text evidence="2">The sequence shown here is derived from an EMBL/GenBank/DDBJ whole genome shotgun (WGS) entry which is preliminary data.</text>
</comment>
<dbReference type="EMBL" id="CAXDID020000099">
    <property type="protein sequence ID" value="CAL6025458.1"/>
    <property type="molecule type" value="Genomic_DNA"/>
</dbReference>
<keyword evidence="1" id="KW-0175">Coiled coil</keyword>
<sequence length="288" mass="34671">MNNENVLLKSKDLTICVNNIQLSNAIAERNYIQQLYEEQRSINEQQTSEITELLNQLAQNTAIHAENECIIQNNKSDLKQAYDKLKHHDELELKSSLQKSHEQNSYLKTQIYTLQQTIYALKEQIQLKINECKINENQSREQINILQNKIESMMQYQNQLVQRNLQYDNENQNLKEKLQQFQQDNSCQKPLFNNVLNQQLDENQLNIMNNIQLRVWQKQFLHQNRIFPDFLFFIYMYICTCQKYIQNILNINIAKNKKLKFWPYFYSYLFQYASCCCRIQQGYTQVYT</sequence>
<keyword evidence="4" id="KW-1185">Reference proteome</keyword>
<evidence type="ECO:0000313" key="3">
    <source>
        <dbReference type="EMBL" id="CAL6025458.1"/>
    </source>
</evidence>